<dbReference type="RefSeq" id="WP_371950992.1">
    <property type="nucleotide sequence ID" value="NZ_JAXCEI010000007.1"/>
</dbReference>
<proteinExistence type="predicted"/>
<feature type="region of interest" description="Disordered" evidence="1">
    <location>
        <begin position="1"/>
        <end position="45"/>
    </location>
</feature>
<feature type="compositionally biased region" description="Polar residues" evidence="1">
    <location>
        <begin position="1"/>
        <end position="17"/>
    </location>
</feature>
<reference evidence="3 4" key="1">
    <citation type="submission" date="2023-11" db="EMBL/GenBank/DDBJ databases">
        <title>Actinomadura monticuli sp. nov., isolated from volcanic ash.</title>
        <authorList>
            <person name="Lee S.D."/>
            <person name="Yang H."/>
            <person name="Kim I.S."/>
        </authorList>
    </citation>
    <scope>NUCLEOTIDE SEQUENCE [LARGE SCALE GENOMIC DNA]</scope>
    <source>
        <strain evidence="3 4">DLS-62</strain>
    </source>
</reference>
<keyword evidence="4" id="KW-1185">Reference proteome</keyword>
<evidence type="ECO:0000313" key="3">
    <source>
        <dbReference type="EMBL" id="MFA1540985.1"/>
    </source>
</evidence>
<evidence type="ECO:0000256" key="1">
    <source>
        <dbReference type="SAM" id="MobiDB-lite"/>
    </source>
</evidence>
<evidence type="ECO:0000259" key="2">
    <source>
        <dbReference type="Pfam" id="PF04149"/>
    </source>
</evidence>
<gene>
    <name evidence="3" type="ORF">SM611_18815</name>
</gene>
<dbReference type="Proteomes" id="UP001569963">
    <property type="component" value="Unassembled WGS sequence"/>
</dbReference>
<comment type="caution">
    <text evidence="3">The sequence shown here is derived from an EMBL/GenBank/DDBJ whole genome shotgun (WGS) entry which is preliminary data.</text>
</comment>
<protein>
    <submittedName>
        <fullName evidence="3">DUF397 domain-containing protein</fullName>
    </submittedName>
</protein>
<accession>A0ABV4QF19</accession>
<evidence type="ECO:0000313" key="4">
    <source>
        <dbReference type="Proteomes" id="UP001569963"/>
    </source>
</evidence>
<dbReference type="Pfam" id="PF04149">
    <property type="entry name" value="DUF397"/>
    <property type="match status" value="1"/>
</dbReference>
<dbReference type="InterPro" id="IPR007278">
    <property type="entry name" value="DUF397"/>
</dbReference>
<dbReference type="EMBL" id="JAXCEI010000007">
    <property type="protein sequence ID" value="MFA1540985.1"/>
    <property type="molecule type" value="Genomic_DNA"/>
</dbReference>
<feature type="domain" description="DUF397" evidence="2">
    <location>
        <begin position="7"/>
        <end position="60"/>
    </location>
</feature>
<organism evidence="3 4">
    <name type="scientific">Actinomadura monticuli</name>
    <dbReference type="NCBI Taxonomy" id="3097367"/>
    <lineage>
        <taxon>Bacteria</taxon>
        <taxon>Bacillati</taxon>
        <taxon>Actinomycetota</taxon>
        <taxon>Actinomycetes</taxon>
        <taxon>Streptosporangiales</taxon>
        <taxon>Thermomonosporaceae</taxon>
        <taxon>Actinomadura</taxon>
    </lineage>
</organism>
<name>A0ABV4QF19_9ACTN</name>
<sequence length="66" mass="7338">MKTQHSGWRKSSYSTPDSECVEVGRSPQGTIGVRDTKQDGRGPVLDFSPREWGAFVEAIRSDNIQV</sequence>